<dbReference type="Proteomes" id="UP001141659">
    <property type="component" value="Unassembled WGS sequence"/>
</dbReference>
<protein>
    <submittedName>
        <fullName evidence="2">Uncharacterized protein</fullName>
    </submittedName>
</protein>
<keyword evidence="1" id="KW-1133">Transmembrane helix</keyword>
<evidence type="ECO:0000256" key="1">
    <source>
        <dbReference type="SAM" id="Phobius"/>
    </source>
</evidence>
<organism evidence="2 4">
    <name type="scientific">Mycolicibacterium porcinum</name>
    <dbReference type="NCBI Taxonomy" id="39693"/>
    <lineage>
        <taxon>Bacteria</taxon>
        <taxon>Bacillati</taxon>
        <taxon>Actinomycetota</taxon>
        <taxon>Actinomycetes</taxon>
        <taxon>Mycobacteriales</taxon>
        <taxon>Mycobacteriaceae</taxon>
        <taxon>Mycolicibacterium</taxon>
    </lineage>
</organism>
<dbReference type="RefSeq" id="WP_105366896.1">
    <property type="nucleotide sequence ID" value="NZ_JACKVC010000027.1"/>
</dbReference>
<name>A0AAW5TAE3_9MYCO</name>
<keyword evidence="1" id="KW-0812">Transmembrane</keyword>
<dbReference type="EMBL" id="JBDLOU010000123">
    <property type="protein sequence ID" value="MEX3742887.1"/>
    <property type="molecule type" value="Genomic_DNA"/>
</dbReference>
<gene>
    <name evidence="3" type="ORF">ABFW12_32065</name>
    <name evidence="2" type="ORF">H5P34_30635</name>
</gene>
<reference evidence="2" key="1">
    <citation type="submission" date="2020-07" db="EMBL/GenBank/DDBJ databases">
        <authorList>
            <person name="Pettersson B.M.F."/>
            <person name="Behra P.R.K."/>
            <person name="Ramesh M."/>
            <person name="Das S."/>
            <person name="Dasgupta S."/>
            <person name="Kirsebom L.A."/>
        </authorList>
    </citation>
    <scope>NUCLEOTIDE SEQUENCE</scope>
    <source>
        <strain evidence="2">DSM 44242</strain>
    </source>
</reference>
<keyword evidence="1" id="KW-0472">Membrane</keyword>
<feature type="transmembrane region" description="Helical" evidence="1">
    <location>
        <begin position="15"/>
        <end position="36"/>
    </location>
</feature>
<proteinExistence type="predicted"/>
<evidence type="ECO:0000313" key="5">
    <source>
        <dbReference type="Proteomes" id="UP001558474"/>
    </source>
</evidence>
<dbReference type="Proteomes" id="UP001558474">
    <property type="component" value="Unassembled WGS sequence"/>
</dbReference>
<reference evidence="2" key="2">
    <citation type="journal article" date="2022" name="BMC Genomics">
        <title>Comparative genome analysis of mycobacteria focusing on tRNA and non-coding RNA.</title>
        <authorList>
            <person name="Behra P.R.K."/>
            <person name="Pettersson B.M.F."/>
            <person name="Ramesh M."/>
            <person name="Das S."/>
            <person name="Dasgupta S."/>
            <person name="Kirsebom L.A."/>
        </authorList>
    </citation>
    <scope>NUCLEOTIDE SEQUENCE</scope>
    <source>
        <strain evidence="2">DSM 44242</strain>
    </source>
</reference>
<dbReference type="AlphaFoldDB" id="A0AAW5TAE3"/>
<evidence type="ECO:0000313" key="3">
    <source>
        <dbReference type="EMBL" id="MEX3742887.1"/>
    </source>
</evidence>
<keyword evidence="5" id="KW-1185">Reference proteome</keyword>
<dbReference type="EMBL" id="JACKVC010000027">
    <property type="protein sequence ID" value="MCV7392414.1"/>
    <property type="molecule type" value="Genomic_DNA"/>
</dbReference>
<evidence type="ECO:0000313" key="4">
    <source>
        <dbReference type="Proteomes" id="UP001141659"/>
    </source>
</evidence>
<evidence type="ECO:0000313" key="2">
    <source>
        <dbReference type="EMBL" id="MCV7392414.1"/>
    </source>
</evidence>
<sequence length="92" mass="9909">MALRANCEKLPPNNAWIALVVLCALAIGAGLGTRAWRHRGQKFLKTHVTVASHPGVAVPLGIRPVDDPDRDHILAVIPAEVSRSTTVEEVRS</sequence>
<accession>A0AAW5TAE3</accession>
<comment type="caution">
    <text evidence="2">The sequence shown here is derived from an EMBL/GenBank/DDBJ whole genome shotgun (WGS) entry which is preliminary data.</text>
</comment>
<reference evidence="3 5" key="3">
    <citation type="submission" date="2024-04" db="EMBL/GenBank/DDBJ databases">
        <title>Genomic Markers of Mycobacteria.</title>
        <authorList>
            <person name="Soliman M.S."/>
            <person name="Elkholy A."/>
            <person name="Soliman N.S."/>
            <person name="Abbas A."/>
            <person name="Khayrat S."/>
            <person name="Shawky S."/>
        </authorList>
    </citation>
    <scope>NUCLEOTIDE SEQUENCE [LARGE SCALE GENOMIC DNA]</scope>
    <source>
        <strain evidence="3 5">Egy-CU-AM5</strain>
    </source>
</reference>